<dbReference type="InterPro" id="IPR015868">
    <property type="entry name" value="Glutaminase"/>
</dbReference>
<comment type="catalytic activity">
    <reaction evidence="5 6">
        <text>L-glutamine + H2O = L-glutamate + NH4(+)</text>
        <dbReference type="Rhea" id="RHEA:15889"/>
        <dbReference type="ChEBI" id="CHEBI:15377"/>
        <dbReference type="ChEBI" id="CHEBI:28938"/>
        <dbReference type="ChEBI" id="CHEBI:29985"/>
        <dbReference type="ChEBI" id="CHEBI:58359"/>
        <dbReference type="EC" id="3.5.1.2"/>
    </reaction>
</comment>
<dbReference type="InterPro" id="IPR012338">
    <property type="entry name" value="Beta-lactam/transpept-like"/>
</dbReference>
<evidence type="ECO:0000256" key="5">
    <source>
        <dbReference type="ARBA" id="ARBA00049534"/>
    </source>
</evidence>
<feature type="binding site" evidence="6">
    <location>
        <position position="171"/>
    </location>
    <ligand>
        <name>substrate</name>
    </ligand>
</feature>
<dbReference type="NCBIfam" id="TIGR03814">
    <property type="entry name" value="Gln_ase"/>
    <property type="match status" value="1"/>
</dbReference>
<dbReference type="SMART" id="SM00100">
    <property type="entry name" value="cNMP"/>
    <property type="match status" value="1"/>
</dbReference>
<dbReference type="GO" id="GO:0004359">
    <property type="term" value="F:glutaminase activity"/>
    <property type="evidence" value="ECO:0007669"/>
    <property type="project" value="UniProtKB-UniRule"/>
</dbReference>
<dbReference type="PROSITE" id="PS00889">
    <property type="entry name" value="CNMP_BINDING_2"/>
    <property type="match status" value="1"/>
</dbReference>
<dbReference type="Gene3D" id="3.30.750.24">
    <property type="entry name" value="STAS domain"/>
    <property type="match status" value="1"/>
</dbReference>
<sequence length="665" mass="72138">MSIRKNCERPARRIGANARTFSAARTAILYARALPLHIRKDIFRSDCKMDMPPSPAMSSGPVWEYLRRLLEETSGISDGKVADYIPELAKADPEDFAIAIATVDGTVYSAGCDEREFTIQSVSKPFLFAHAIETHGIGAVLRKVGVEPTGDPFNSIVLDDLNNRPFNPMVNAGAIAMAEMLAARTPDARQAELLEMFGKFAGRGLGIDEAVYRSESETGHRNRAIAYMMLNSGMIDGPPEEVLDIYFRQCSVGVTTRDLAVMASTLAAHGRNPVTGARVLAPDTVRDVLSVMATCGMYDYAGQWMFDVGLPAKSGVSGAIIAVLPGQLGIAVYSPRLDSVGNSIRGVEVCKRLARDFSLHAYIDRSDTRGVVRRRYRGDEVRSNRVRSRRELDALSERGREIVVIEAQGPLFFGSAERLIRKTAAFAQDARVAIVDFRRVAYVDGAATTLLGELVLDLARRGCRVVFTDVKGNANLAGFETALADKLETDQCELESDIDRALEAAEDAILAEAGQAGPRERLALAELELFQGLGKEDLAALEGSISSYQFDSGETILRAGDDAQLIFIVARGSVSILVGSDTATGRRVASVGPGQSFGEMALLDGGKRSADVRADTPVLAYGIAVEELRRLFDARPQILTTIYANIIRSISSRLRNANDHLRALQ</sequence>
<dbReference type="EMBL" id="FZOY01000010">
    <property type="protein sequence ID" value="SNT32140.1"/>
    <property type="molecule type" value="Genomic_DNA"/>
</dbReference>
<dbReference type="HAMAP" id="MF_00313">
    <property type="entry name" value="Glutaminase"/>
    <property type="match status" value="1"/>
</dbReference>
<dbReference type="InterPro" id="IPR002645">
    <property type="entry name" value="STAS_dom"/>
</dbReference>
<dbReference type="InterPro" id="IPR036513">
    <property type="entry name" value="STAS_dom_sf"/>
</dbReference>
<feature type="binding site" evidence="6">
    <location>
        <position position="222"/>
    </location>
    <ligand>
        <name>substrate</name>
    </ligand>
</feature>
<dbReference type="PROSITE" id="PS50801">
    <property type="entry name" value="STAS"/>
    <property type="match status" value="1"/>
</dbReference>
<dbReference type="PANTHER" id="PTHR12544">
    <property type="entry name" value="GLUTAMINASE"/>
    <property type="match status" value="1"/>
</dbReference>
<evidence type="ECO:0000313" key="10">
    <source>
        <dbReference type="Proteomes" id="UP000198426"/>
    </source>
</evidence>
<feature type="binding site" evidence="6">
    <location>
        <position position="298"/>
    </location>
    <ligand>
        <name>substrate</name>
    </ligand>
</feature>
<evidence type="ECO:0000256" key="2">
    <source>
        <dbReference type="ARBA" id="ARBA00011881"/>
    </source>
</evidence>
<name>A0A239LPD3_9RHOB</name>
<dbReference type="EC" id="3.5.1.2" evidence="3 6"/>
<dbReference type="InterPro" id="IPR000595">
    <property type="entry name" value="cNMP-bd_dom"/>
</dbReference>
<evidence type="ECO:0000256" key="1">
    <source>
        <dbReference type="ARBA" id="ARBA00011076"/>
    </source>
</evidence>
<dbReference type="Pfam" id="PF00027">
    <property type="entry name" value="cNMP_binding"/>
    <property type="match status" value="1"/>
</dbReference>
<protein>
    <recommendedName>
        <fullName evidence="3 6">Glutaminase</fullName>
        <ecNumber evidence="3 6">3.5.1.2</ecNumber>
    </recommendedName>
</protein>
<keyword evidence="4 6" id="KW-0378">Hydrolase</keyword>
<dbReference type="GO" id="GO:0006537">
    <property type="term" value="P:glutamate biosynthetic process"/>
    <property type="evidence" value="ECO:0007669"/>
    <property type="project" value="TreeGrafter"/>
</dbReference>
<feature type="domain" description="STAS" evidence="8">
    <location>
        <begin position="392"/>
        <end position="505"/>
    </location>
</feature>
<dbReference type="SUPFAM" id="SSF52091">
    <property type="entry name" value="SpoIIaa-like"/>
    <property type="match status" value="1"/>
</dbReference>
<feature type="domain" description="Cyclic nucleotide-binding" evidence="7">
    <location>
        <begin position="529"/>
        <end position="649"/>
    </location>
</feature>
<evidence type="ECO:0000256" key="3">
    <source>
        <dbReference type="ARBA" id="ARBA00012918"/>
    </source>
</evidence>
<dbReference type="GO" id="GO:0006543">
    <property type="term" value="P:L-glutamine catabolic process"/>
    <property type="evidence" value="ECO:0007669"/>
    <property type="project" value="TreeGrafter"/>
</dbReference>
<feature type="binding site" evidence="6">
    <location>
        <position position="316"/>
    </location>
    <ligand>
        <name>substrate</name>
    </ligand>
</feature>
<dbReference type="InterPro" id="IPR018490">
    <property type="entry name" value="cNMP-bd_dom_sf"/>
</dbReference>
<gene>
    <name evidence="6" type="primary">glsA</name>
    <name evidence="9" type="ORF">SAMN05421757_110149</name>
</gene>
<dbReference type="SUPFAM" id="SSF51206">
    <property type="entry name" value="cAMP-binding domain-like"/>
    <property type="match status" value="1"/>
</dbReference>
<dbReference type="Gene3D" id="3.40.710.10">
    <property type="entry name" value="DD-peptidase/beta-lactamase superfamily"/>
    <property type="match status" value="1"/>
</dbReference>
<dbReference type="AlphaFoldDB" id="A0A239LPD3"/>
<organism evidence="9 10">
    <name type="scientific">Tropicimonas sediminicola</name>
    <dbReference type="NCBI Taxonomy" id="1031541"/>
    <lineage>
        <taxon>Bacteria</taxon>
        <taxon>Pseudomonadati</taxon>
        <taxon>Pseudomonadota</taxon>
        <taxon>Alphaproteobacteria</taxon>
        <taxon>Rhodobacterales</taxon>
        <taxon>Roseobacteraceae</taxon>
        <taxon>Tropicimonas</taxon>
    </lineage>
</organism>
<dbReference type="Proteomes" id="UP000198426">
    <property type="component" value="Unassembled WGS sequence"/>
</dbReference>
<feature type="binding site" evidence="6">
    <location>
        <position position="246"/>
    </location>
    <ligand>
        <name>substrate</name>
    </ligand>
</feature>
<comment type="subunit">
    <text evidence="2 6">Homotetramer.</text>
</comment>
<dbReference type="InterPro" id="IPR018488">
    <property type="entry name" value="cNMP-bd_CS"/>
</dbReference>
<proteinExistence type="inferred from homology"/>
<dbReference type="SUPFAM" id="SSF56601">
    <property type="entry name" value="beta-lactamase/transpeptidase-like"/>
    <property type="match status" value="1"/>
</dbReference>
<accession>A0A239LPD3</accession>
<evidence type="ECO:0000256" key="6">
    <source>
        <dbReference type="HAMAP-Rule" id="MF_00313"/>
    </source>
</evidence>
<evidence type="ECO:0000313" key="9">
    <source>
        <dbReference type="EMBL" id="SNT32140.1"/>
    </source>
</evidence>
<dbReference type="CDD" id="cd07042">
    <property type="entry name" value="STAS_SulP_like_sulfate_transporter"/>
    <property type="match status" value="1"/>
</dbReference>
<dbReference type="Pfam" id="PF04960">
    <property type="entry name" value="Glutaminase"/>
    <property type="match status" value="1"/>
</dbReference>
<keyword evidence="10" id="KW-1185">Reference proteome</keyword>
<reference evidence="9 10" key="1">
    <citation type="submission" date="2017-06" db="EMBL/GenBank/DDBJ databases">
        <authorList>
            <person name="Kim H.J."/>
            <person name="Triplett B.A."/>
        </authorList>
    </citation>
    <scope>NUCLEOTIDE SEQUENCE [LARGE SCALE GENOMIC DNA]</scope>
    <source>
        <strain evidence="9 10">DSM 29339</strain>
    </source>
</reference>
<evidence type="ECO:0000259" key="8">
    <source>
        <dbReference type="PROSITE" id="PS50801"/>
    </source>
</evidence>
<dbReference type="PROSITE" id="PS50042">
    <property type="entry name" value="CNMP_BINDING_3"/>
    <property type="match status" value="1"/>
</dbReference>
<feature type="binding site" evidence="6">
    <location>
        <position position="215"/>
    </location>
    <ligand>
        <name>substrate</name>
    </ligand>
</feature>
<dbReference type="Pfam" id="PF01740">
    <property type="entry name" value="STAS"/>
    <property type="match status" value="1"/>
</dbReference>
<feature type="binding site" evidence="6">
    <location>
        <position position="121"/>
    </location>
    <ligand>
        <name>substrate</name>
    </ligand>
</feature>
<dbReference type="CDD" id="cd00038">
    <property type="entry name" value="CAP_ED"/>
    <property type="match status" value="1"/>
</dbReference>
<keyword evidence="6" id="KW-0007">Acetylation</keyword>
<dbReference type="InterPro" id="IPR014710">
    <property type="entry name" value="RmlC-like_jellyroll"/>
</dbReference>
<evidence type="ECO:0000259" key="7">
    <source>
        <dbReference type="PROSITE" id="PS50042"/>
    </source>
</evidence>
<dbReference type="FunFam" id="3.40.710.10:FF:000005">
    <property type="entry name" value="Glutaminase"/>
    <property type="match status" value="1"/>
</dbReference>
<evidence type="ECO:0000256" key="4">
    <source>
        <dbReference type="ARBA" id="ARBA00022801"/>
    </source>
</evidence>
<dbReference type="PANTHER" id="PTHR12544:SF29">
    <property type="entry name" value="GLUTAMINASE"/>
    <property type="match status" value="1"/>
</dbReference>
<dbReference type="Gene3D" id="2.60.120.10">
    <property type="entry name" value="Jelly Rolls"/>
    <property type="match status" value="1"/>
</dbReference>
<comment type="similarity">
    <text evidence="1 6">Belongs to the glutaminase family.</text>
</comment>